<accession>A0A841BMA9</accession>
<dbReference type="RefSeq" id="WP_184837434.1">
    <property type="nucleotide sequence ID" value="NZ_JACHMN010000002.1"/>
</dbReference>
<dbReference type="AlphaFoldDB" id="A0A841BMA9"/>
<dbReference type="Pfam" id="PF07676">
    <property type="entry name" value="PD40"/>
    <property type="match status" value="1"/>
</dbReference>
<gene>
    <name evidence="2" type="ORF">F4553_003586</name>
</gene>
<sequence length="640" mass="64949">MRSILSRQRFATAGVLTASLAVLAACGPTDTAPTTADGSPSGPVTVPGVTLAAGTELVSNGTKTVLIGGVEVTFPTTVTDASWSPDGSRIAFVDGDGNVSTAKPDGSALKVLTKKAKSGVKRSRPVWDDQNIVFAAQEGKKSRLMTVPSSGYTSVAFESDGEFAAYVGSGEEDDVNSAPSASATPVGRYGLGELAFQHQGAKGPEVWVVDGNQREPYSSKRAVGSEPALSPDGTAVAYVNTAGQIAVTTNKGKTVQVSFGTAKPTHLVWTPDGARVAYSTATGIESVDAKVPAGTKANPPKQVAAKPGVVTFLAPPRDRIVRFAGADAIETAIAVSRHAYFAPPNFCMCEGGQATGALLAVSTDAAAALGAGNDNGPVLFTGKDALDPRTAAELKRIFGKITNAGKPIVRIFGGTDRISAATEQAVRKLGADTERILATDLPASAAARLNATQIQYVDQVLVVSAKDSELVAAVLGTGQQVLYTDGATMPPATREILAKMPAKAKVYAVGADAKAAIESSWPGKPKLNVTALAGANASASSALLAKSFGGAPFRIVVLKPGSPVDALISLTLDSTVLVLGADGRLDPVAEQWLAESAPAIDVTAVIASAESVGAAEIGALGTLMSGPLGALSSVNPAYGK</sequence>
<dbReference type="Pfam" id="PF04122">
    <property type="entry name" value="CW_binding_2"/>
    <property type="match status" value="1"/>
</dbReference>
<feature type="signal peptide" evidence="1">
    <location>
        <begin position="1"/>
        <end position="24"/>
    </location>
</feature>
<reference evidence="2 3" key="1">
    <citation type="submission" date="2020-08" db="EMBL/GenBank/DDBJ databases">
        <title>Sequencing the genomes of 1000 actinobacteria strains.</title>
        <authorList>
            <person name="Klenk H.-P."/>
        </authorList>
    </citation>
    <scope>NUCLEOTIDE SEQUENCE [LARGE SCALE GENOMIC DNA]</scope>
    <source>
        <strain evidence="2 3">DSM 45362</strain>
    </source>
</reference>
<dbReference type="InterPro" id="IPR011659">
    <property type="entry name" value="WD40"/>
</dbReference>
<dbReference type="PROSITE" id="PS51257">
    <property type="entry name" value="PROKAR_LIPOPROTEIN"/>
    <property type="match status" value="1"/>
</dbReference>
<protein>
    <submittedName>
        <fullName evidence="2">Phage baseplate assembly protein gpV</fullName>
    </submittedName>
</protein>
<dbReference type="Gene3D" id="2.120.10.30">
    <property type="entry name" value="TolB, C-terminal domain"/>
    <property type="match status" value="2"/>
</dbReference>
<dbReference type="EMBL" id="JACHMN010000002">
    <property type="protein sequence ID" value="MBB5870207.1"/>
    <property type="molecule type" value="Genomic_DNA"/>
</dbReference>
<proteinExistence type="predicted"/>
<dbReference type="Proteomes" id="UP000587527">
    <property type="component" value="Unassembled WGS sequence"/>
</dbReference>
<name>A0A841BMA9_9ACTN</name>
<keyword evidence="1" id="KW-0732">Signal</keyword>
<organism evidence="2 3">
    <name type="scientific">Allocatelliglobosispora scoriae</name>
    <dbReference type="NCBI Taxonomy" id="643052"/>
    <lineage>
        <taxon>Bacteria</taxon>
        <taxon>Bacillati</taxon>
        <taxon>Actinomycetota</taxon>
        <taxon>Actinomycetes</taxon>
        <taxon>Micromonosporales</taxon>
        <taxon>Micromonosporaceae</taxon>
        <taxon>Allocatelliglobosispora</taxon>
    </lineage>
</organism>
<evidence type="ECO:0000313" key="3">
    <source>
        <dbReference type="Proteomes" id="UP000587527"/>
    </source>
</evidence>
<comment type="caution">
    <text evidence="2">The sequence shown here is derived from an EMBL/GenBank/DDBJ whole genome shotgun (WGS) entry which is preliminary data.</text>
</comment>
<feature type="chain" id="PRO_5032387339" evidence="1">
    <location>
        <begin position="25"/>
        <end position="640"/>
    </location>
</feature>
<dbReference type="SUPFAM" id="SSF82171">
    <property type="entry name" value="DPP6 N-terminal domain-like"/>
    <property type="match status" value="1"/>
</dbReference>
<evidence type="ECO:0000256" key="1">
    <source>
        <dbReference type="SAM" id="SignalP"/>
    </source>
</evidence>
<keyword evidence="3" id="KW-1185">Reference proteome</keyword>
<evidence type="ECO:0000313" key="2">
    <source>
        <dbReference type="EMBL" id="MBB5870207.1"/>
    </source>
</evidence>
<dbReference type="InterPro" id="IPR011042">
    <property type="entry name" value="6-blade_b-propeller_TolB-like"/>
</dbReference>
<dbReference type="InterPro" id="IPR007253">
    <property type="entry name" value="Cell_wall-bd_2"/>
</dbReference>